<comment type="caution">
    <text evidence="2">The sequence shown here is derived from an EMBL/GenBank/DDBJ whole genome shotgun (WGS) entry which is preliminary data.</text>
</comment>
<evidence type="ECO:0000313" key="3">
    <source>
        <dbReference type="Proteomes" id="UP000752696"/>
    </source>
</evidence>
<evidence type="ECO:0000313" key="2">
    <source>
        <dbReference type="EMBL" id="CAD1470129.1"/>
    </source>
</evidence>
<gene>
    <name evidence="2" type="ORF">MHI_LOCUS178099</name>
</gene>
<accession>A0A6V7GX98</accession>
<dbReference type="AlphaFoldDB" id="A0A6V7GX98"/>
<reference evidence="2" key="1">
    <citation type="submission" date="2020-07" db="EMBL/GenBank/DDBJ databases">
        <authorList>
            <person name="Nazaruddin N."/>
        </authorList>
    </citation>
    <scope>NUCLEOTIDE SEQUENCE</scope>
</reference>
<proteinExistence type="predicted"/>
<evidence type="ECO:0000256" key="1">
    <source>
        <dbReference type="SAM" id="MobiDB-lite"/>
    </source>
</evidence>
<dbReference type="OrthoDB" id="7615806at2759"/>
<organism evidence="2 3">
    <name type="scientific">Heterotrigona itama</name>
    <dbReference type="NCBI Taxonomy" id="395501"/>
    <lineage>
        <taxon>Eukaryota</taxon>
        <taxon>Metazoa</taxon>
        <taxon>Ecdysozoa</taxon>
        <taxon>Arthropoda</taxon>
        <taxon>Hexapoda</taxon>
        <taxon>Insecta</taxon>
        <taxon>Pterygota</taxon>
        <taxon>Neoptera</taxon>
        <taxon>Endopterygota</taxon>
        <taxon>Hymenoptera</taxon>
        <taxon>Apocrita</taxon>
        <taxon>Aculeata</taxon>
        <taxon>Apoidea</taxon>
        <taxon>Anthophila</taxon>
        <taxon>Apidae</taxon>
        <taxon>Heterotrigona</taxon>
    </lineage>
</organism>
<keyword evidence="3" id="KW-1185">Reference proteome</keyword>
<feature type="region of interest" description="Disordered" evidence="1">
    <location>
        <begin position="87"/>
        <end position="110"/>
    </location>
</feature>
<dbReference type="EMBL" id="CAJDYZ010003443">
    <property type="protein sequence ID" value="CAD1470129.1"/>
    <property type="molecule type" value="Genomic_DNA"/>
</dbReference>
<sequence>MDIQIVRAHFNRCNAEQDSAQQTLEACPAFEAQRRALRVSIGPDLFPAAVVKALAARKEKWKAVSLFCEEVMTTKENAERAREISIAARTGRQRRRTQSGRRIRDETNPF</sequence>
<protein>
    <submittedName>
        <fullName evidence="2">Uncharacterized protein</fullName>
    </submittedName>
</protein>
<dbReference type="Proteomes" id="UP000752696">
    <property type="component" value="Unassembled WGS sequence"/>
</dbReference>
<name>A0A6V7GX98_9HYME</name>
<feature type="compositionally biased region" description="Basic residues" evidence="1">
    <location>
        <begin position="91"/>
        <end position="101"/>
    </location>
</feature>